<evidence type="ECO:0000313" key="8">
    <source>
        <dbReference type="EMBL" id="CEP61456.1"/>
    </source>
</evidence>
<dbReference type="Gene3D" id="1.25.10.10">
    <property type="entry name" value="Leucine-rich Repeat Variant"/>
    <property type="match status" value="1"/>
</dbReference>
<dbReference type="GO" id="GO:0070058">
    <property type="term" value="P:tRNA gene clustering"/>
    <property type="evidence" value="ECO:0007669"/>
    <property type="project" value="EnsemblFungi"/>
</dbReference>
<keyword evidence="5 6" id="KW-0131">Cell cycle</keyword>
<dbReference type="GO" id="GO:0071168">
    <property type="term" value="P:protein localization to chromatin"/>
    <property type="evidence" value="ECO:0007669"/>
    <property type="project" value="EnsemblFungi"/>
</dbReference>
<dbReference type="InterPro" id="IPR026003">
    <property type="entry name" value="Cohesin_HEAT"/>
</dbReference>
<reference evidence="8 9" key="1">
    <citation type="submission" date="2014-12" db="EMBL/GenBank/DDBJ databases">
        <authorList>
            <person name="Neuveglise Cecile"/>
        </authorList>
    </citation>
    <scope>NUCLEOTIDE SEQUENCE [LARGE SCALE GENOMIC DNA]</scope>
    <source>
        <strain evidence="8 9">CBS 12615</strain>
    </source>
</reference>
<dbReference type="SUPFAM" id="SSF48371">
    <property type="entry name" value="ARM repeat"/>
    <property type="match status" value="1"/>
</dbReference>
<dbReference type="InterPro" id="IPR016024">
    <property type="entry name" value="ARM-type_fold"/>
</dbReference>
<dbReference type="GeneID" id="34684880"/>
<gene>
    <name evidence="8" type="ORF">LALA0_S03e03268g</name>
</gene>
<dbReference type="PANTHER" id="PTHR21704">
    <property type="entry name" value="NIPPED-B-LIKE PROTEIN DELANGIN SCC2-RELATED"/>
    <property type="match status" value="1"/>
</dbReference>
<protein>
    <recommendedName>
        <fullName evidence="6">Sister chromatid cohesion protein</fullName>
    </recommendedName>
</protein>
<dbReference type="GO" id="GO:0003682">
    <property type="term" value="F:chromatin binding"/>
    <property type="evidence" value="ECO:0007669"/>
    <property type="project" value="TreeGrafter"/>
</dbReference>
<dbReference type="PANTHER" id="PTHR21704:SF18">
    <property type="entry name" value="NIPPED-B-LIKE PROTEIN"/>
    <property type="match status" value="1"/>
</dbReference>
<comment type="subcellular location">
    <subcellularLocation>
        <location evidence="1 6">Nucleus</location>
    </subcellularLocation>
</comment>
<evidence type="ECO:0000259" key="7">
    <source>
        <dbReference type="Pfam" id="PF12830"/>
    </source>
</evidence>
<organism evidence="8 9">
    <name type="scientific">Lachancea lanzarotensis</name>
    <dbReference type="NCBI Taxonomy" id="1245769"/>
    <lineage>
        <taxon>Eukaryota</taxon>
        <taxon>Fungi</taxon>
        <taxon>Dikarya</taxon>
        <taxon>Ascomycota</taxon>
        <taxon>Saccharomycotina</taxon>
        <taxon>Saccharomycetes</taxon>
        <taxon>Saccharomycetales</taxon>
        <taxon>Saccharomycetaceae</taxon>
        <taxon>Lachancea</taxon>
    </lineage>
</organism>
<evidence type="ECO:0000256" key="6">
    <source>
        <dbReference type="RuleBase" id="RU364107"/>
    </source>
</evidence>
<dbReference type="Pfam" id="PF12830">
    <property type="entry name" value="Nipped-B_C"/>
    <property type="match status" value="1"/>
</dbReference>
<evidence type="ECO:0000256" key="4">
    <source>
        <dbReference type="ARBA" id="ARBA00023242"/>
    </source>
</evidence>
<dbReference type="GO" id="GO:0034087">
    <property type="term" value="P:establishment of mitotic sister chromatid cohesion"/>
    <property type="evidence" value="ECO:0007669"/>
    <property type="project" value="EnsemblFungi"/>
</dbReference>
<feature type="domain" description="Sister chromatid cohesion C-terminal" evidence="7">
    <location>
        <begin position="1178"/>
        <end position="1352"/>
    </location>
</feature>
<dbReference type="GO" id="GO:0090694">
    <property type="term" value="C:Scc2-Scc4 cohesin loading complex"/>
    <property type="evidence" value="ECO:0007669"/>
    <property type="project" value="TreeGrafter"/>
</dbReference>
<accession>A0A0C7N4B6</accession>
<keyword evidence="9" id="KW-1185">Reference proteome</keyword>
<evidence type="ECO:0000256" key="5">
    <source>
        <dbReference type="ARBA" id="ARBA00023306"/>
    </source>
</evidence>
<dbReference type="EMBL" id="LN736362">
    <property type="protein sequence ID" value="CEP61456.1"/>
    <property type="molecule type" value="Genomic_DNA"/>
</dbReference>
<dbReference type="GO" id="GO:1990414">
    <property type="term" value="P:replication-born double-strand break repair via sister chromatid exchange"/>
    <property type="evidence" value="ECO:0007669"/>
    <property type="project" value="EnsemblFungi"/>
</dbReference>
<dbReference type="RefSeq" id="XP_022627690.1">
    <property type="nucleotide sequence ID" value="XM_022773192.1"/>
</dbReference>
<dbReference type="InterPro" id="IPR011989">
    <property type="entry name" value="ARM-like"/>
</dbReference>
<dbReference type="OrthoDB" id="418242at2759"/>
<dbReference type="GO" id="GO:0005729">
    <property type="term" value="C:2-micrometer circle DNA"/>
    <property type="evidence" value="ECO:0007669"/>
    <property type="project" value="EnsemblFungi"/>
</dbReference>
<dbReference type="GO" id="GO:0000972">
    <property type="term" value="P:transcription-dependent tethering of RNA polymerase II gene DNA at nuclear periphery"/>
    <property type="evidence" value="ECO:0007669"/>
    <property type="project" value="EnsemblFungi"/>
</dbReference>
<dbReference type="Proteomes" id="UP000054304">
    <property type="component" value="Unassembled WGS sequence"/>
</dbReference>
<keyword evidence="3 6" id="KW-0677">Repeat</keyword>
<dbReference type="GO" id="GO:0043515">
    <property type="term" value="F:kinetochore binding"/>
    <property type="evidence" value="ECO:0007669"/>
    <property type="project" value="EnsemblFungi"/>
</dbReference>
<dbReference type="GO" id="GO:0140588">
    <property type="term" value="P:chromatin looping"/>
    <property type="evidence" value="ECO:0007669"/>
    <property type="project" value="InterPro"/>
</dbReference>
<comment type="similarity">
    <text evidence="2 6">Belongs to the SCC2/Nipped-B family.</text>
</comment>
<sequence>MTTFPGDDTNIPKRLSECLEFQPLNYLIPKGGLCDLMRSSLRVKPHYDNIAFGEGCTTEISQKNELRPGVPFELKNGLNLHFREIGITDGSAESVSKDLFEGLSEKARLFLNTACLEACGKRPHSSDEEESSNQLGEHKGVVDADFSNVELRTSAKKSRISPEPVVVDQHVLYEQYVKELNDIIAALDKANNLDTTDDYVCWAQLDQGRTLSDACLERIEIIMKNISKTDSFNQNFDSRTLSTLLRACSESLETILKAEDFASLTTVAFRSLSIILTIFLLDLDDKRLYLERYLVSTISFLQRVNEELSEGSTSTVATADNCLQLKSSLCLLSLYVEKKSLQEEELITKLVYLLCDLLTFSPVQVQGMAKLSTWLESLKRESSAGLISLFRKLPTQRHFIVDEMLFRLDTLPTNRIHKKLQKIDTSVYATHLFATLTSMLQCINSISIRPKQSNITEDMIAEFQKNYKDQQLQLASLIDHINRSVINRTFVTNSTKKFILDNYVQDLVSMVLYPRWSVAENILASLLRMMLLVFSPSNQNSSIKGATILQVVTGIGSALQEIRLKGRSTGKLSLAEIHERPKLLDTVLLHFEICMSSFPSDSREAGTLWDRKMNFLLALSEVEEEGSILANMTNEATVAALRDNTNSDRNGQPPINVEDLDVHYFAILQASELVNLFDPYIKLVLSLLDKQKTKVMSAAIKCLSPLIARDPELLAVPSVRSVLEQKLKDSSASVKSAILDLIGSIHFSKYYRLINVNFNDESTLIRKQVLNLNLKIYDSSNDVDVKAFVANRILRRAEDEEEAIVEKARISLLERWFLPQEQQSPGTKNDIGFLDEVVQIISALVGADEGSQSFDIFLNDYVLNKDLHETQRFETILKNTRLITCRLVDSAIECHYGNEKRLHAHALNIFHLLSIVAACDRPFITKDHVTTLYPYLLSSERSQLQFYILKVFNSSFSKLSYFKSGFLIELESVILGRLPKMSVAEMEEAIPLCWSISFHRKDHTRVSQACSSCLALLSPYINSLRKSPASVKADGKLQRLLYLAAGFARFCNFTNTPDNFPHLKTREPIFEYVTKCLLAFSMREAAPDLRKNALRNLLKVGATYPKLFNSAKVLTVIDEELAIKNLETSLIIIQCLCDFFVNEERKSLNLTRPVRYSTLKYQRGKSFDADASSDAISAAVATRYLKVVLETSLLEEKYDSCVSLRYIELVIEFGYSNPAKCMPAVMALSGSPHENTRKLALTIMDSAFAKNTSMLFSNLSSGIKCAVDHGKWLQDKRLSAEPLFLSTTQKALLNVGMKHTKLFNALKKVLTSYLMRSKGVFSKDHVIIFCSNLAVVTFESLLDVSNLIRFLDVKAEEVSGLVERHRGKEGPTFKSYVSDLVVARECLLDLRRYFCRKFGITDENVSVVGTYEEEELKAKAAEPKNSDIEFVFPPLGFDEKKVRNQTSSYDS</sequence>
<dbReference type="Pfam" id="PF12765">
    <property type="entry name" value="Cohesin_HEAT"/>
    <property type="match status" value="1"/>
</dbReference>
<dbReference type="GO" id="GO:0000785">
    <property type="term" value="C:chromatin"/>
    <property type="evidence" value="ECO:0007669"/>
    <property type="project" value="EnsemblFungi"/>
</dbReference>
<evidence type="ECO:0000313" key="9">
    <source>
        <dbReference type="Proteomes" id="UP000054304"/>
    </source>
</evidence>
<dbReference type="GO" id="GO:0071169">
    <property type="term" value="P:establishment of protein localization to chromatin"/>
    <property type="evidence" value="ECO:0007669"/>
    <property type="project" value="EnsemblFungi"/>
</dbReference>
<dbReference type="InterPro" id="IPR033031">
    <property type="entry name" value="Scc2/Nipped-B"/>
</dbReference>
<dbReference type="GO" id="GO:0007076">
    <property type="term" value="P:mitotic chromosome condensation"/>
    <property type="evidence" value="ECO:0007669"/>
    <property type="project" value="EnsemblFungi"/>
</dbReference>
<dbReference type="GO" id="GO:0010468">
    <property type="term" value="P:regulation of gene expression"/>
    <property type="evidence" value="ECO:0007669"/>
    <property type="project" value="EnsemblFungi"/>
</dbReference>
<proteinExistence type="inferred from homology"/>
<dbReference type="GO" id="GO:0061775">
    <property type="term" value="F:cohesin loader activity"/>
    <property type="evidence" value="ECO:0007669"/>
    <property type="project" value="InterPro"/>
</dbReference>
<evidence type="ECO:0000256" key="2">
    <source>
        <dbReference type="ARBA" id="ARBA00009252"/>
    </source>
</evidence>
<dbReference type="HOGENOM" id="CLU_259053_0_0_1"/>
<evidence type="ECO:0000256" key="1">
    <source>
        <dbReference type="ARBA" id="ARBA00004123"/>
    </source>
</evidence>
<dbReference type="STRING" id="1245769.A0A0C7N4B6"/>
<dbReference type="InterPro" id="IPR024986">
    <property type="entry name" value="Nipped-B_C"/>
</dbReference>
<evidence type="ECO:0000256" key="3">
    <source>
        <dbReference type="ARBA" id="ARBA00022737"/>
    </source>
</evidence>
<name>A0A0C7N4B6_9SACH</name>
<dbReference type="GO" id="GO:0005829">
    <property type="term" value="C:cytosol"/>
    <property type="evidence" value="ECO:0007669"/>
    <property type="project" value="EnsemblFungi"/>
</dbReference>
<dbReference type="GO" id="GO:0070550">
    <property type="term" value="P:rDNA chromatin condensation"/>
    <property type="evidence" value="ECO:0007669"/>
    <property type="project" value="EnsemblFungi"/>
</dbReference>
<keyword evidence="4 6" id="KW-0539">Nucleus</keyword>
<dbReference type="GO" id="GO:0043565">
    <property type="term" value="F:sequence-specific DNA binding"/>
    <property type="evidence" value="ECO:0007669"/>
    <property type="project" value="EnsemblFungi"/>
</dbReference>